<feature type="domain" description="DUF3048" evidence="2">
    <location>
        <begin position="111"/>
        <end position="242"/>
    </location>
</feature>
<evidence type="ECO:0000313" key="4">
    <source>
        <dbReference type="EMBL" id="QTL97975.1"/>
    </source>
</evidence>
<dbReference type="Pfam" id="PF17479">
    <property type="entry name" value="DUF3048_C"/>
    <property type="match status" value="1"/>
</dbReference>
<evidence type="ECO:0000256" key="1">
    <source>
        <dbReference type="SAM" id="MobiDB-lite"/>
    </source>
</evidence>
<dbReference type="PROSITE" id="PS51257">
    <property type="entry name" value="PROKAR_LIPOPROTEIN"/>
    <property type="match status" value="1"/>
</dbReference>
<feature type="compositionally biased region" description="Basic and acidic residues" evidence="1">
    <location>
        <begin position="68"/>
        <end position="82"/>
    </location>
</feature>
<dbReference type="Proteomes" id="UP000665020">
    <property type="component" value="Chromosome"/>
</dbReference>
<evidence type="ECO:0000259" key="3">
    <source>
        <dbReference type="Pfam" id="PF17479"/>
    </source>
</evidence>
<dbReference type="KEGG" id="ifn:GM661_08275"/>
<sequence length="399" mass="46157">MARKIMRGDNMKKAIVVLLIIFLTVFILTACDSPTDELASEPEKKIEDVITPEDKEDGELIDETEDREQDKLAETENDRDNLASENIEDDRSDRDSSVVMEDQQIAYLSPFTGQPIEEIKRERAIMASIENTQPARPQSGLEDADIVYEFLVEGGITRFLALYWGKIPDKIGPVRSVRPYLIRTSQDYHALLLHAGASPAGFALLQQENVLHLDQIYNGSYYWRSSDRKAPHNLYTGGDIVKPYLRNITGQKYTSRFNFQNVSLINPAQIKANIIRINYWGDNRLLYKYNEDRNIYLRYYSKYNIPHMTDTGGRLKTRNIIVQYVKTKVIDEQGRLEMELEGRNKALVFKDGIVISGYWEKNNDEWARYYNETGNEIELNPGKTWIEVVPLSCRVEYEE</sequence>
<dbReference type="InterPro" id="IPR035328">
    <property type="entry name" value="DUF3048_C"/>
</dbReference>
<dbReference type="InterPro" id="IPR023158">
    <property type="entry name" value="YerB-like_sf"/>
</dbReference>
<keyword evidence="5" id="KW-1185">Reference proteome</keyword>
<accession>A0A8A7KCZ7</accession>
<name>A0A8A7KCZ7_9FIRM</name>
<protein>
    <submittedName>
        <fullName evidence="4">DUF3048 domain-containing protein</fullName>
    </submittedName>
</protein>
<feature type="domain" description="DUF3048" evidence="3">
    <location>
        <begin position="275"/>
        <end position="386"/>
    </location>
</feature>
<dbReference type="EMBL" id="CP046640">
    <property type="protein sequence ID" value="QTL97975.1"/>
    <property type="molecule type" value="Genomic_DNA"/>
</dbReference>
<dbReference type="Gene3D" id="3.50.90.10">
    <property type="entry name" value="YerB-like"/>
    <property type="match status" value="1"/>
</dbReference>
<gene>
    <name evidence="4" type="ORF">GM661_08275</name>
</gene>
<proteinExistence type="predicted"/>
<dbReference type="Pfam" id="PF11258">
    <property type="entry name" value="DUF3048"/>
    <property type="match status" value="1"/>
</dbReference>
<feature type="compositionally biased region" description="Acidic residues" evidence="1">
    <location>
        <begin position="50"/>
        <end position="67"/>
    </location>
</feature>
<evidence type="ECO:0000259" key="2">
    <source>
        <dbReference type="Pfam" id="PF11258"/>
    </source>
</evidence>
<dbReference type="AlphaFoldDB" id="A0A8A7KCZ7"/>
<reference evidence="4" key="1">
    <citation type="submission" date="2019-12" db="EMBL/GenBank/DDBJ databases">
        <authorList>
            <person name="zhang j."/>
            <person name="sun C.M."/>
        </authorList>
    </citation>
    <scope>NUCLEOTIDE SEQUENCE</scope>
    <source>
        <strain evidence="4">NS-1</strain>
    </source>
</reference>
<dbReference type="InterPro" id="IPR021416">
    <property type="entry name" value="DUF3048_N"/>
</dbReference>
<feature type="region of interest" description="Disordered" evidence="1">
    <location>
        <begin position="36"/>
        <end position="98"/>
    </location>
</feature>
<evidence type="ECO:0000313" key="5">
    <source>
        <dbReference type="Proteomes" id="UP000665020"/>
    </source>
</evidence>
<dbReference type="SUPFAM" id="SSF159774">
    <property type="entry name" value="YerB-like"/>
    <property type="match status" value="1"/>
</dbReference>
<organism evidence="4 5">
    <name type="scientific">Iocasia fonsfrigidae</name>
    <dbReference type="NCBI Taxonomy" id="2682810"/>
    <lineage>
        <taxon>Bacteria</taxon>
        <taxon>Bacillati</taxon>
        <taxon>Bacillota</taxon>
        <taxon>Clostridia</taxon>
        <taxon>Halanaerobiales</taxon>
        <taxon>Halanaerobiaceae</taxon>
        <taxon>Iocasia</taxon>
    </lineage>
</organism>